<feature type="transmembrane region" description="Helical" evidence="14">
    <location>
        <begin position="246"/>
        <end position="271"/>
    </location>
</feature>
<dbReference type="PROSITE" id="PS50042">
    <property type="entry name" value="CNMP_BINDING_3"/>
    <property type="match status" value="1"/>
</dbReference>
<organism evidence="18 19">
    <name type="scientific">Oryza meyeriana var. granulata</name>
    <dbReference type="NCBI Taxonomy" id="110450"/>
    <lineage>
        <taxon>Eukaryota</taxon>
        <taxon>Viridiplantae</taxon>
        <taxon>Streptophyta</taxon>
        <taxon>Embryophyta</taxon>
        <taxon>Tracheophyta</taxon>
        <taxon>Spermatophyta</taxon>
        <taxon>Magnoliopsida</taxon>
        <taxon>Liliopsida</taxon>
        <taxon>Poales</taxon>
        <taxon>Poaceae</taxon>
        <taxon>BOP clade</taxon>
        <taxon>Oryzoideae</taxon>
        <taxon>Oryzeae</taxon>
        <taxon>Oryzinae</taxon>
        <taxon>Oryza</taxon>
        <taxon>Oryza meyeriana</taxon>
    </lineage>
</organism>
<feature type="transmembrane region" description="Helical" evidence="14">
    <location>
        <begin position="151"/>
        <end position="171"/>
    </location>
</feature>
<keyword evidence="4 14" id="KW-0633">Potassium transport</keyword>
<evidence type="ECO:0000256" key="1">
    <source>
        <dbReference type="ARBA" id="ARBA00004141"/>
    </source>
</evidence>
<comment type="subunit">
    <text evidence="14">The potassium channel is composed of a homo- or heterotetrameric complex of pore-forming subunits.</text>
</comment>
<comment type="domain">
    <text evidence="14">The segment S4 is probably the voltage-sensor and is characterized by a series of positively charged amino acids. The pore-forming region H5 is enclosed by the transmembrane segments S5 and S6 in the Shaker-type (1P/6TM) and contains the GYGD signature motif which seems to be involved in potassium selectivity.</text>
</comment>
<sequence length="942" mass="104962">MRARIGHRGSLSEALGDTFARDTWRPARDHRRRAHAPCRRRRRRRRRRKMTPTKCGPLGSGGGGALGLTRQLSSTHVSPRFSFSSGILPSLGVRSERRVRLRRFIVSPYDRRYRLWENSLILLVVYSAWVTPFEFGFLPNPTGALAVADNVVNAFFAVDIVLTFFIAYIDPKTYLLQDDPRKIALRYTTTWFVLDVVSTIPTELARHTLPPALRSYGFFGMLRLWRLRRVGALFAHLEKDRKFSYFWVRCVKLVSVTLFAVHCAACFYYLLADRYPDPTNTWISAYMPDFHSESLWNRYVASMYWSITTLSTVGYGDMHAENSREMVFTTAYMLFNLGLTAYLIGNMTNLVVHGTSRTRKFRDMIQAATSFAQRHQLPGRLQEQMVSHLSLKFRTNSEGLQQQETLEALPKAIRSSISHHLFFSLVQNVYLFQGVSNDLIFQLVSEMNAEYFAPREDIMLQNEVPADFYIIISGSMELIELQTGTEQLAGMAKSGDVVGEIGVLCYRPQLFTARTRSLCQLLRLERTAFLRIIQSNIADGTIVMNNLIQYLREKKDINAIAAVTKEIEDMLARGQMDFPITLCFAASKGDSFLMHQLLKRGLDPDESDHYGRTALHIAASNGNEQCVRLLLENGADSNSRDPEGRVPLWEALCRRHQTVVQLLVDAGADLSGGDAAPYARVAVVQNDAALLREIVRHGGDVTGACSGDGTTALHRAVLDGNVQMAKLLLEHGADADAEDVNGLTPRAVADQSGHGDMQLVFASHHEAQKTRTPHQPPPQRPPTDRRAAAAIVPLRDSVDSSPSSSRRGRPSSSSSATSARSTPQRMASFRNSLFGVISSSHAIHHEGGYRGGGGERESSSSPLVRVTISCPEKGGGKDSSSKLVFMPETLRGLLELGANRFGFSPTKVVTSGGADVDDVRLVRDGDHLLLVTDQWVPDNRNQ</sequence>
<dbReference type="InterPro" id="IPR036770">
    <property type="entry name" value="Ankyrin_rpt-contain_sf"/>
</dbReference>
<dbReference type="PRINTS" id="PR01415">
    <property type="entry name" value="ANKYRIN"/>
</dbReference>
<feature type="compositionally biased region" description="Basic residues" evidence="15">
    <location>
        <begin position="28"/>
        <end position="51"/>
    </location>
</feature>
<feature type="transmembrane region" description="Helical" evidence="14">
    <location>
        <begin position="327"/>
        <end position="345"/>
    </location>
</feature>
<proteinExistence type="inferred from homology"/>
<dbReference type="PRINTS" id="PR01463">
    <property type="entry name" value="EAGCHANLFMLY"/>
</dbReference>
<evidence type="ECO:0000256" key="2">
    <source>
        <dbReference type="ARBA" id="ARBA00007929"/>
    </source>
</evidence>
<evidence type="ECO:0000256" key="12">
    <source>
        <dbReference type="ARBA" id="ARBA00023303"/>
    </source>
</evidence>
<feature type="repeat" description="ANK" evidence="13">
    <location>
        <begin position="610"/>
        <end position="642"/>
    </location>
</feature>
<dbReference type="InterPro" id="IPR021789">
    <property type="entry name" value="KHA_dom"/>
</dbReference>
<evidence type="ECO:0000256" key="5">
    <source>
        <dbReference type="ARBA" id="ARBA00022692"/>
    </source>
</evidence>
<feature type="domain" description="KHA" evidence="17">
    <location>
        <begin position="865"/>
        <end position="942"/>
    </location>
</feature>
<keyword evidence="8 14" id="KW-0630">Potassium</keyword>
<dbReference type="InterPro" id="IPR000595">
    <property type="entry name" value="cNMP-bd_dom"/>
</dbReference>
<comment type="subcellular location">
    <subcellularLocation>
        <location evidence="1 14">Membrane</location>
        <topology evidence="1 14">Multi-pass membrane protein</topology>
    </subcellularLocation>
</comment>
<evidence type="ECO:0000256" key="14">
    <source>
        <dbReference type="RuleBase" id="RU369015"/>
    </source>
</evidence>
<feature type="region of interest" description="Disordered" evidence="15">
    <location>
        <begin position="765"/>
        <end position="825"/>
    </location>
</feature>
<dbReference type="SMART" id="SM00248">
    <property type="entry name" value="ANK"/>
    <property type="match status" value="4"/>
</dbReference>
<keyword evidence="12 14" id="KW-0407">Ion channel</keyword>
<feature type="repeat" description="ANK" evidence="13">
    <location>
        <begin position="643"/>
        <end position="675"/>
    </location>
</feature>
<gene>
    <name evidence="18" type="ORF">E2562_035831</name>
</gene>
<accession>A0A6G1DAC9</accession>
<dbReference type="InterPro" id="IPR002110">
    <property type="entry name" value="Ankyrin_rpt"/>
</dbReference>
<dbReference type="PROSITE" id="PS50297">
    <property type="entry name" value="ANK_REP_REGION"/>
    <property type="match status" value="3"/>
</dbReference>
<evidence type="ECO:0000256" key="11">
    <source>
        <dbReference type="ARBA" id="ARBA00023136"/>
    </source>
</evidence>
<dbReference type="FunFam" id="1.10.287.70:FF:000123">
    <property type="entry name" value="Potassium channel KAT3"/>
    <property type="match status" value="1"/>
</dbReference>
<dbReference type="InterPro" id="IPR045319">
    <property type="entry name" value="KAT/AKT"/>
</dbReference>
<dbReference type="Gene3D" id="1.10.287.70">
    <property type="match status" value="1"/>
</dbReference>
<dbReference type="SUPFAM" id="SSF81324">
    <property type="entry name" value="Voltage-gated potassium channels"/>
    <property type="match status" value="1"/>
</dbReference>
<keyword evidence="13" id="KW-0040">ANK repeat</keyword>
<dbReference type="PANTHER" id="PTHR45743">
    <property type="entry name" value="POTASSIUM CHANNEL AKT1"/>
    <property type="match status" value="1"/>
</dbReference>
<dbReference type="PROSITE" id="PS50088">
    <property type="entry name" value="ANK_REPEAT"/>
    <property type="match status" value="3"/>
</dbReference>
<comment type="similarity">
    <text evidence="2 14">Belongs to the potassium channel family. Plant (TC 1.A.1.4) subfamily.</text>
</comment>
<evidence type="ECO:0000256" key="10">
    <source>
        <dbReference type="ARBA" id="ARBA00023065"/>
    </source>
</evidence>
<dbReference type="SUPFAM" id="SSF51206">
    <property type="entry name" value="cAMP-binding domain-like"/>
    <property type="match status" value="1"/>
</dbReference>
<dbReference type="InterPro" id="IPR018490">
    <property type="entry name" value="cNMP-bd_dom_sf"/>
</dbReference>
<evidence type="ECO:0000256" key="8">
    <source>
        <dbReference type="ARBA" id="ARBA00022958"/>
    </source>
</evidence>
<evidence type="ECO:0000256" key="9">
    <source>
        <dbReference type="ARBA" id="ARBA00022989"/>
    </source>
</evidence>
<dbReference type="SUPFAM" id="SSF48403">
    <property type="entry name" value="Ankyrin repeat"/>
    <property type="match status" value="1"/>
</dbReference>
<feature type="compositionally biased region" description="Low complexity" evidence="15">
    <location>
        <begin position="799"/>
        <end position="822"/>
    </location>
</feature>
<dbReference type="Pfam" id="PF11834">
    <property type="entry name" value="KHA"/>
    <property type="match status" value="1"/>
</dbReference>
<comment type="function">
    <text evidence="14">Potassium channel.</text>
</comment>
<evidence type="ECO:0000256" key="6">
    <source>
        <dbReference type="ARBA" id="ARBA00022826"/>
    </source>
</evidence>
<keyword evidence="19" id="KW-1185">Reference proteome</keyword>
<dbReference type="Gene3D" id="2.60.120.10">
    <property type="entry name" value="Jelly Rolls"/>
    <property type="match status" value="1"/>
</dbReference>
<dbReference type="OrthoDB" id="426293at2759"/>
<dbReference type="Pfam" id="PF00027">
    <property type="entry name" value="cNMP_binding"/>
    <property type="match status" value="1"/>
</dbReference>
<feature type="transmembrane region" description="Helical" evidence="14">
    <location>
        <begin position="120"/>
        <end position="139"/>
    </location>
</feature>
<name>A0A6G1DAC9_9ORYZ</name>
<dbReference type="InterPro" id="IPR003938">
    <property type="entry name" value="K_chnl_volt-dep_EAG/ELK/ERG"/>
</dbReference>
<evidence type="ECO:0000256" key="13">
    <source>
        <dbReference type="PROSITE-ProRule" id="PRU00023"/>
    </source>
</evidence>
<dbReference type="InterPro" id="IPR005821">
    <property type="entry name" value="Ion_trans_dom"/>
</dbReference>
<evidence type="ECO:0000313" key="19">
    <source>
        <dbReference type="Proteomes" id="UP000479710"/>
    </source>
</evidence>
<comment type="caution">
    <text evidence="14">Lacks conserved residue(s) required for the propagation of feature annotation.</text>
</comment>
<evidence type="ECO:0000256" key="15">
    <source>
        <dbReference type="SAM" id="MobiDB-lite"/>
    </source>
</evidence>
<evidence type="ECO:0000256" key="3">
    <source>
        <dbReference type="ARBA" id="ARBA00022448"/>
    </source>
</evidence>
<keyword evidence="11 14" id="KW-0472">Membrane</keyword>
<dbReference type="EMBL" id="SPHZ02000007">
    <property type="protein sequence ID" value="KAF0909391.1"/>
    <property type="molecule type" value="Genomic_DNA"/>
</dbReference>
<dbReference type="Gene3D" id="1.25.40.20">
    <property type="entry name" value="Ankyrin repeat-containing domain"/>
    <property type="match status" value="1"/>
</dbReference>
<feature type="repeat" description="ANK" evidence="13">
    <location>
        <begin position="708"/>
        <end position="740"/>
    </location>
</feature>
<dbReference type="SMART" id="SM00100">
    <property type="entry name" value="cNMP"/>
    <property type="match status" value="1"/>
</dbReference>
<keyword evidence="3 14" id="KW-0813">Transport</keyword>
<keyword evidence="7 14" id="KW-0851">Voltage-gated channel</keyword>
<dbReference type="GO" id="GO:0034702">
    <property type="term" value="C:monoatomic ion channel complex"/>
    <property type="evidence" value="ECO:0007669"/>
    <property type="project" value="UniProtKB-KW"/>
</dbReference>
<dbReference type="Proteomes" id="UP000479710">
    <property type="component" value="Unassembled WGS sequence"/>
</dbReference>
<dbReference type="PROSITE" id="PS51490">
    <property type="entry name" value="KHA"/>
    <property type="match status" value="1"/>
</dbReference>
<dbReference type="Pfam" id="PF00520">
    <property type="entry name" value="Ion_trans"/>
    <property type="match status" value="1"/>
</dbReference>
<keyword evidence="6 14" id="KW-0631">Potassium channel</keyword>
<dbReference type="FunFam" id="2.60.120.10:FF:000074">
    <property type="entry name" value="Potassium channel KAT2"/>
    <property type="match status" value="1"/>
</dbReference>
<dbReference type="CDD" id="cd00038">
    <property type="entry name" value="CAP_ED"/>
    <property type="match status" value="1"/>
</dbReference>
<evidence type="ECO:0000313" key="18">
    <source>
        <dbReference type="EMBL" id="KAF0909391.1"/>
    </source>
</evidence>
<feature type="domain" description="Cyclic nucleotide-binding" evidence="16">
    <location>
        <begin position="431"/>
        <end position="533"/>
    </location>
</feature>
<keyword evidence="10 14" id="KW-0406">Ion transport</keyword>
<comment type="caution">
    <text evidence="18">The sequence shown here is derived from an EMBL/GenBank/DDBJ whole genome shotgun (WGS) entry which is preliminary data.</text>
</comment>
<keyword evidence="5 14" id="KW-0812">Transmembrane</keyword>
<dbReference type="AlphaFoldDB" id="A0A6G1DAC9"/>
<reference evidence="18 19" key="1">
    <citation type="submission" date="2019-11" db="EMBL/GenBank/DDBJ databases">
        <title>Whole genome sequence of Oryza granulata.</title>
        <authorList>
            <person name="Li W."/>
        </authorList>
    </citation>
    <scope>NUCLEOTIDE SEQUENCE [LARGE SCALE GENOMIC DNA]</scope>
    <source>
        <strain evidence="19">cv. Menghai</strain>
        <tissue evidence="18">Leaf</tissue>
    </source>
</reference>
<dbReference type="Pfam" id="PF12796">
    <property type="entry name" value="Ank_2"/>
    <property type="match status" value="2"/>
</dbReference>
<dbReference type="GO" id="GO:0005249">
    <property type="term" value="F:voltage-gated potassium channel activity"/>
    <property type="evidence" value="ECO:0007669"/>
    <property type="project" value="UniProtKB-UniRule"/>
</dbReference>
<dbReference type="PANTHER" id="PTHR45743:SF10">
    <property type="entry name" value="POTASSIUM CHANNEL AKT3"/>
    <property type="match status" value="1"/>
</dbReference>
<dbReference type="InterPro" id="IPR014710">
    <property type="entry name" value="RmlC-like_jellyroll"/>
</dbReference>
<protein>
    <recommendedName>
        <fullName evidence="14">Potassium channel</fullName>
    </recommendedName>
</protein>
<feature type="region of interest" description="Disordered" evidence="15">
    <location>
        <begin position="26"/>
        <end position="60"/>
    </location>
</feature>
<evidence type="ECO:0000256" key="4">
    <source>
        <dbReference type="ARBA" id="ARBA00022538"/>
    </source>
</evidence>
<comment type="domain">
    <text evidence="14">The KHA domain (rich in hydrophobic and acidic residues) present in the C-terminal part is likely to be important for tetramerization.</text>
</comment>
<evidence type="ECO:0000259" key="17">
    <source>
        <dbReference type="PROSITE" id="PS51490"/>
    </source>
</evidence>
<evidence type="ECO:0000259" key="16">
    <source>
        <dbReference type="PROSITE" id="PS50042"/>
    </source>
</evidence>
<feature type="transmembrane region" description="Helical" evidence="14">
    <location>
        <begin position="296"/>
        <end position="315"/>
    </location>
</feature>
<keyword evidence="9 14" id="KW-1133">Transmembrane helix</keyword>
<evidence type="ECO:0000256" key="7">
    <source>
        <dbReference type="ARBA" id="ARBA00022882"/>
    </source>
</evidence>
<dbReference type="Gene3D" id="1.10.287.630">
    <property type="entry name" value="Helix hairpin bin"/>
    <property type="match status" value="1"/>
</dbReference>